<evidence type="ECO:0000313" key="2">
    <source>
        <dbReference type="EMBL" id="OXG24207.1"/>
    </source>
</evidence>
<dbReference type="Proteomes" id="UP000199727">
    <property type="component" value="Unassembled WGS sequence"/>
</dbReference>
<proteinExistence type="predicted"/>
<protein>
    <recommendedName>
        <fullName evidence="1">Dienelactone hydrolase domain-containing protein</fullName>
    </recommendedName>
</protein>
<dbReference type="InterPro" id="IPR029058">
    <property type="entry name" value="AB_hydrolase_fold"/>
</dbReference>
<dbReference type="EMBL" id="AMKT01000034">
    <property type="protein sequence ID" value="OXG24207.1"/>
    <property type="molecule type" value="Genomic_DNA"/>
</dbReference>
<reference evidence="2 3" key="1">
    <citation type="submission" date="2017-06" db="EMBL/GenBank/DDBJ databases">
        <title>Global population genomics of the pathogenic fungus Cryptococcus neoformans var. grubii.</title>
        <authorList>
            <person name="Cuomo C."/>
            <person name="Litvintseva A."/>
            <person name="Chen Y."/>
            <person name="Young S."/>
            <person name="Zeng Q."/>
            <person name="Chapman S."/>
            <person name="Gujja S."/>
            <person name="Saif S."/>
            <person name="Birren B."/>
        </authorList>
    </citation>
    <scope>NUCLEOTIDE SEQUENCE [LARGE SCALE GENOMIC DNA]</scope>
    <source>
        <strain evidence="2 3">Tu259-1</strain>
    </source>
</reference>
<evidence type="ECO:0000313" key="3">
    <source>
        <dbReference type="Proteomes" id="UP000199727"/>
    </source>
</evidence>
<dbReference type="AlphaFoldDB" id="A0A854QGU2"/>
<evidence type="ECO:0000259" key="1">
    <source>
        <dbReference type="Pfam" id="PF01738"/>
    </source>
</evidence>
<gene>
    <name evidence="2" type="ORF">C361_02756</name>
</gene>
<dbReference type="Pfam" id="PF01738">
    <property type="entry name" value="DLH"/>
    <property type="match status" value="1"/>
</dbReference>
<dbReference type="PANTHER" id="PTHR47668:SF1">
    <property type="entry name" value="DIENELACTONE HYDROLASE DOMAIN-CONTAINING PROTEIN-RELATED"/>
    <property type="match status" value="1"/>
</dbReference>
<dbReference type="SUPFAM" id="SSF53474">
    <property type="entry name" value="alpha/beta-Hydrolases"/>
    <property type="match status" value="1"/>
</dbReference>
<name>A0A854QGU2_CRYNE</name>
<comment type="caution">
    <text evidence="2">The sequence shown here is derived from an EMBL/GenBank/DDBJ whole genome shotgun (WGS) entry which is preliminary data.</text>
</comment>
<sequence length="241" mass="25756">MSCCSQLPPVQAEYSPKGSYTTIDGLKAYVIGPEDAMVSVLVVYDIFGYSPQILQGADLIASQGYRVVMPDFLVGNYATPEMFKPGNEAKKAEYFSKFPGACGTQSEPVAKAINSLKEAGHNKVAVAGYCWGYKAAVLSEGLAKADALISVHPTFPAPDDVDRINVPLAMLSSSGEDMNVINAIQKGVESKNPGKNFFKHFPEQVHGFAAARGDLSGGATTEAYAEAYRLIVKFLKDQVSA</sequence>
<dbReference type="InterPro" id="IPR002925">
    <property type="entry name" value="Dienelactn_hydro"/>
</dbReference>
<dbReference type="PANTHER" id="PTHR47668">
    <property type="entry name" value="DIENELACTONE HYDROLASE FAMILY PROTEIN (AFU_ORTHOLOGUE AFUA_6G01940)"/>
    <property type="match status" value="1"/>
</dbReference>
<organism evidence="2 3">
    <name type="scientific">Cryptococcus neoformans Tu259-1</name>
    <dbReference type="NCBI Taxonomy" id="1230072"/>
    <lineage>
        <taxon>Eukaryota</taxon>
        <taxon>Fungi</taxon>
        <taxon>Dikarya</taxon>
        <taxon>Basidiomycota</taxon>
        <taxon>Agaricomycotina</taxon>
        <taxon>Tremellomycetes</taxon>
        <taxon>Tremellales</taxon>
        <taxon>Cryptococcaceae</taxon>
        <taxon>Cryptococcus</taxon>
        <taxon>Cryptococcus neoformans species complex</taxon>
    </lineage>
</organism>
<accession>A0A854QGU2</accession>
<dbReference type="OrthoDB" id="2147163at2759"/>
<dbReference type="GO" id="GO:0016787">
    <property type="term" value="F:hydrolase activity"/>
    <property type="evidence" value="ECO:0007669"/>
    <property type="project" value="InterPro"/>
</dbReference>
<dbReference type="Gene3D" id="3.40.50.1820">
    <property type="entry name" value="alpha/beta hydrolase"/>
    <property type="match status" value="1"/>
</dbReference>
<feature type="domain" description="Dienelactone hydrolase" evidence="1">
    <location>
        <begin position="26"/>
        <end position="237"/>
    </location>
</feature>